<dbReference type="GO" id="GO:0005840">
    <property type="term" value="C:ribosome"/>
    <property type="evidence" value="ECO:0007669"/>
    <property type="project" value="UniProtKB-KW"/>
</dbReference>
<dbReference type="EMBL" id="JABEXW010000186">
    <property type="protein sequence ID" value="KAF4968814.1"/>
    <property type="molecule type" value="Genomic_DNA"/>
</dbReference>
<evidence type="ECO:0000256" key="5">
    <source>
        <dbReference type="ARBA" id="ARBA00023274"/>
    </source>
</evidence>
<reference evidence="8" key="2">
    <citation type="submission" date="2020-05" db="EMBL/GenBank/DDBJ databases">
        <authorList>
            <person name="Kim H.-S."/>
            <person name="Proctor R.H."/>
            <person name="Brown D.W."/>
        </authorList>
    </citation>
    <scope>NUCLEOTIDE SEQUENCE</scope>
    <source>
        <strain evidence="8">NRRL 20472</strain>
    </source>
</reference>
<dbReference type="Pfam" id="PF10501">
    <property type="entry name" value="Ribosomal_L50"/>
    <property type="match status" value="1"/>
</dbReference>
<evidence type="ECO:0000313" key="9">
    <source>
        <dbReference type="Proteomes" id="UP000622797"/>
    </source>
</evidence>
<evidence type="ECO:0000256" key="2">
    <source>
        <dbReference type="ARBA" id="ARBA00008860"/>
    </source>
</evidence>
<dbReference type="OrthoDB" id="6220758at2759"/>
<keyword evidence="5" id="KW-0687">Ribonucleoprotein</keyword>
<comment type="subcellular location">
    <subcellularLocation>
        <location evidence="1">Mitochondrion</location>
    </subcellularLocation>
</comment>
<feature type="compositionally biased region" description="Basic and acidic residues" evidence="7">
    <location>
        <begin position="365"/>
        <end position="376"/>
    </location>
</feature>
<evidence type="ECO:0000313" key="8">
    <source>
        <dbReference type="EMBL" id="KAF4968814.1"/>
    </source>
</evidence>
<keyword evidence="9" id="KW-1185">Reference proteome</keyword>
<feature type="region of interest" description="Disordered" evidence="7">
    <location>
        <begin position="53"/>
        <end position="76"/>
    </location>
</feature>
<evidence type="ECO:0000256" key="4">
    <source>
        <dbReference type="ARBA" id="ARBA00023128"/>
    </source>
</evidence>
<keyword evidence="4" id="KW-0496">Mitochondrion</keyword>
<reference evidence="8" key="1">
    <citation type="journal article" date="2020" name="BMC Genomics">
        <title>Correction to: Identification and distribution of gene clusters required for synthesis of sphingolipid metabolism inhibitors in diverse species of the filamentous fungus Fusarium.</title>
        <authorList>
            <person name="Kim H.S."/>
            <person name="Lohmar J.M."/>
            <person name="Busman M."/>
            <person name="Brown D.W."/>
            <person name="Naumann T.A."/>
            <person name="Divon H.H."/>
            <person name="Lysoe E."/>
            <person name="Uhlig S."/>
            <person name="Proctor R.H."/>
        </authorList>
    </citation>
    <scope>NUCLEOTIDE SEQUENCE</scope>
    <source>
        <strain evidence="8">NRRL 20472</strain>
    </source>
</reference>
<gene>
    <name evidence="8" type="ORF">FSARC_3842</name>
</gene>
<keyword evidence="3" id="KW-0689">Ribosomal protein</keyword>
<comment type="similarity">
    <text evidence="2">Belongs to the mitochondrion-specific ribosomal protein mL50 family.</text>
</comment>
<comment type="caution">
    <text evidence="8">The sequence shown here is derived from an EMBL/GenBank/DDBJ whole genome shotgun (WGS) entry which is preliminary data.</text>
</comment>
<evidence type="ECO:0000256" key="1">
    <source>
        <dbReference type="ARBA" id="ARBA00004173"/>
    </source>
</evidence>
<evidence type="ECO:0000256" key="7">
    <source>
        <dbReference type="SAM" id="MobiDB-lite"/>
    </source>
</evidence>
<sequence length="376" mass="41880">MPRIPRVGGLASLPSAIASVNRTSFVARATFSTSSPVHEVGKTSQWVRKQLWRGDAPGPEDPYNQRMEPEDTSNLPEEAQLSRADLIPYALRTSRLVLPPGRSEAMTEKEIESVDSSYAPATTMDDLEMIEPLKSWWEQPGHWGEESEFRGFAVNRVKDEALLRVYMRQAVAEAFSLGEAGLKDLGVKKWPVIDRAQLDRTLAVDIRVKDGSVALTGSHSDVAEWLKSSPQEPVEAAEISVEEAQQIVQTWDDSWKAISLDDNLKFAIRKRFYQLTGHLVPDVKLAAARTTGDLLTVTLTPTTRGKKLAEVLEDQKTLPSLPNVKVHSKRVTPIDREVSVGRWKVIEEELRKRDLPVTGTGGLGKNKERDWLTGKA</sequence>
<accession>A0A8H4U3G8</accession>
<feature type="region of interest" description="Disordered" evidence="7">
    <location>
        <begin position="357"/>
        <end position="376"/>
    </location>
</feature>
<organism evidence="8 9">
    <name type="scientific">Fusarium sarcochroum</name>
    <dbReference type="NCBI Taxonomy" id="1208366"/>
    <lineage>
        <taxon>Eukaryota</taxon>
        <taxon>Fungi</taxon>
        <taxon>Dikarya</taxon>
        <taxon>Ascomycota</taxon>
        <taxon>Pezizomycotina</taxon>
        <taxon>Sordariomycetes</taxon>
        <taxon>Hypocreomycetidae</taxon>
        <taxon>Hypocreales</taxon>
        <taxon>Nectriaceae</taxon>
        <taxon>Fusarium</taxon>
        <taxon>Fusarium lateritium species complex</taxon>
    </lineage>
</organism>
<name>A0A8H4U3G8_9HYPO</name>
<dbReference type="Proteomes" id="UP000622797">
    <property type="component" value="Unassembled WGS sequence"/>
</dbReference>
<dbReference type="GO" id="GO:1990904">
    <property type="term" value="C:ribonucleoprotein complex"/>
    <property type="evidence" value="ECO:0007669"/>
    <property type="project" value="UniProtKB-KW"/>
</dbReference>
<protein>
    <recommendedName>
        <fullName evidence="6">Large ribosomal subunit protein mL50</fullName>
    </recommendedName>
</protein>
<evidence type="ECO:0000256" key="6">
    <source>
        <dbReference type="ARBA" id="ARBA00035183"/>
    </source>
</evidence>
<proteinExistence type="inferred from homology"/>
<dbReference type="InterPro" id="IPR018305">
    <property type="entry name" value="Ribosomal_m50"/>
</dbReference>
<dbReference type="GO" id="GO:0005739">
    <property type="term" value="C:mitochondrion"/>
    <property type="evidence" value="ECO:0007669"/>
    <property type="project" value="UniProtKB-SubCell"/>
</dbReference>
<evidence type="ECO:0000256" key="3">
    <source>
        <dbReference type="ARBA" id="ARBA00022980"/>
    </source>
</evidence>
<dbReference type="AlphaFoldDB" id="A0A8H4U3G8"/>